<evidence type="ECO:0000313" key="10">
    <source>
        <dbReference type="Proteomes" id="UP000286045"/>
    </source>
</evidence>
<keyword evidence="10" id="KW-1185">Reference proteome</keyword>
<dbReference type="InterPro" id="IPR049326">
    <property type="entry name" value="Rhodopsin_dom_fungi"/>
</dbReference>
<reference evidence="9 10" key="1">
    <citation type="submission" date="2018-12" db="EMBL/GenBank/DDBJ databases">
        <title>Draft genome sequence of Xylaria grammica IHI A82.</title>
        <authorList>
            <person name="Buettner E."/>
            <person name="Kellner H."/>
        </authorList>
    </citation>
    <scope>NUCLEOTIDE SEQUENCE [LARGE SCALE GENOMIC DNA]</scope>
    <source>
        <strain evidence="9 10">IHI A82</strain>
    </source>
</reference>
<dbReference type="EMBL" id="RYZI01000677">
    <property type="protein sequence ID" value="RWA03904.1"/>
    <property type="molecule type" value="Genomic_DNA"/>
</dbReference>
<evidence type="ECO:0000256" key="5">
    <source>
        <dbReference type="ARBA" id="ARBA00038359"/>
    </source>
</evidence>
<evidence type="ECO:0000313" key="9">
    <source>
        <dbReference type="EMBL" id="RWA03904.1"/>
    </source>
</evidence>
<comment type="caution">
    <text evidence="9">The sequence shown here is derived from an EMBL/GenBank/DDBJ whole genome shotgun (WGS) entry which is preliminary data.</text>
</comment>
<feature type="transmembrane region" description="Helical" evidence="7">
    <location>
        <begin position="175"/>
        <end position="195"/>
    </location>
</feature>
<feature type="region of interest" description="Disordered" evidence="6">
    <location>
        <begin position="247"/>
        <end position="271"/>
    </location>
</feature>
<accession>A0A439CP26</accession>
<evidence type="ECO:0000256" key="1">
    <source>
        <dbReference type="ARBA" id="ARBA00004141"/>
    </source>
</evidence>
<dbReference type="Pfam" id="PF20684">
    <property type="entry name" value="Fung_rhodopsin"/>
    <property type="match status" value="1"/>
</dbReference>
<organism evidence="9 10">
    <name type="scientific">Xylaria grammica</name>
    <dbReference type="NCBI Taxonomy" id="363999"/>
    <lineage>
        <taxon>Eukaryota</taxon>
        <taxon>Fungi</taxon>
        <taxon>Dikarya</taxon>
        <taxon>Ascomycota</taxon>
        <taxon>Pezizomycotina</taxon>
        <taxon>Sordariomycetes</taxon>
        <taxon>Xylariomycetidae</taxon>
        <taxon>Xylariales</taxon>
        <taxon>Xylariaceae</taxon>
        <taxon>Xylaria</taxon>
    </lineage>
</organism>
<feature type="transmembrane region" description="Helical" evidence="7">
    <location>
        <begin position="95"/>
        <end position="116"/>
    </location>
</feature>
<evidence type="ECO:0000256" key="6">
    <source>
        <dbReference type="SAM" id="MobiDB-lite"/>
    </source>
</evidence>
<feature type="transmembrane region" description="Helical" evidence="7">
    <location>
        <begin position="30"/>
        <end position="50"/>
    </location>
</feature>
<comment type="similarity">
    <text evidence="5">Belongs to the SAT4 family.</text>
</comment>
<keyword evidence="3 7" id="KW-1133">Transmembrane helix</keyword>
<evidence type="ECO:0000256" key="3">
    <source>
        <dbReference type="ARBA" id="ARBA00022989"/>
    </source>
</evidence>
<comment type="subcellular location">
    <subcellularLocation>
        <location evidence="1">Membrane</location>
        <topology evidence="1">Multi-pass membrane protein</topology>
    </subcellularLocation>
</comment>
<dbReference type="Proteomes" id="UP000286045">
    <property type="component" value="Unassembled WGS sequence"/>
</dbReference>
<dbReference type="PANTHER" id="PTHR33048">
    <property type="entry name" value="PTH11-LIKE INTEGRAL MEMBRANE PROTEIN (AFU_ORTHOLOGUE AFUA_5G11245)"/>
    <property type="match status" value="1"/>
</dbReference>
<protein>
    <recommendedName>
        <fullName evidence="8">Rhodopsin domain-containing protein</fullName>
    </recommendedName>
</protein>
<gene>
    <name evidence="9" type="ORF">EKO27_g11200</name>
</gene>
<name>A0A439CP26_9PEZI</name>
<dbReference type="AlphaFoldDB" id="A0A439CP26"/>
<dbReference type="PANTHER" id="PTHR33048:SF160">
    <property type="entry name" value="SAT4 FAMILY MEMBRANE PROTEIN"/>
    <property type="match status" value="1"/>
</dbReference>
<evidence type="ECO:0000259" key="8">
    <source>
        <dbReference type="Pfam" id="PF20684"/>
    </source>
</evidence>
<evidence type="ECO:0000256" key="7">
    <source>
        <dbReference type="SAM" id="Phobius"/>
    </source>
</evidence>
<evidence type="ECO:0000256" key="4">
    <source>
        <dbReference type="ARBA" id="ARBA00023136"/>
    </source>
</evidence>
<feature type="transmembrane region" description="Helical" evidence="7">
    <location>
        <begin position="215"/>
        <end position="236"/>
    </location>
</feature>
<feature type="domain" description="Rhodopsin" evidence="8">
    <location>
        <begin position="55"/>
        <end position="236"/>
    </location>
</feature>
<dbReference type="InterPro" id="IPR052337">
    <property type="entry name" value="SAT4-like"/>
</dbReference>
<keyword evidence="2 7" id="KW-0812">Transmembrane</keyword>
<evidence type="ECO:0000256" key="2">
    <source>
        <dbReference type="ARBA" id="ARBA00022692"/>
    </source>
</evidence>
<dbReference type="STRING" id="363999.A0A439CP26"/>
<feature type="transmembrane region" description="Helical" evidence="7">
    <location>
        <begin position="57"/>
        <end position="75"/>
    </location>
</feature>
<sequence>MDPNTTPALSPPAGVEPNFVDPYSLQPQRIAVSIVGLVVLALSVIIRVYARVRLAKFNLIEIVYAVTMVTIKYVILRQIQSIFFPHDHSPLASRAILLLIWANILLYTSLGLSIVLQCVPREKIWNTEIEGTCINANVSVAVVSALNVISDISISIIPVVSIWKLRLSSVKKLKASAVFAVGIFAIVASIIRLYYGLQLFYTNDVTWAASPMGQWSIVEFITGFLVACFPYVPYVFQTLLGRHEKTPSMPASRHGGGSHNPTKPRNPRIRVERSWETLKGREEESQNIPYKVTVLMQERDEMAANNSNNGYIT</sequence>
<proteinExistence type="inferred from homology"/>
<keyword evidence="4 7" id="KW-0472">Membrane</keyword>
<dbReference type="GO" id="GO:0016020">
    <property type="term" value="C:membrane"/>
    <property type="evidence" value="ECO:0007669"/>
    <property type="project" value="UniProtKB-SubCell"/>
</dbReference>